<evidence type="ECO:0000313" key="1">
    <source>
        <dbReference type="EMBL" id="KAJ7991632.1"/>
    </source>
</evidence>
<organism evidence="1 2">
    <name type="scientific">Dallia pectoralis</name>
    <name type="common">Alaska blackfish</name>
    <dbReference type="NCBI Taxonomy" id="75939"/>
    <lineage>
        <taxon>Eukaryota</taxon>
        <taxon>Metazoa</taxon>
        <taxon>Chordata</taxon>
        <taxon>Craniata</taxon>
        <taxon>Vertebrata</taxon>
        <taxon>Euteleostomi</taxon>
        <taxon>Actinopterygii</taxon>
        <taxon>Neopterygii</taxon>
        <taxon>Teleostei</taxon>
        <taxon>Protacanthopterygii</taxon>
        <taxon>Esociformes</taxon>
        <taxon>Umbridae</taxon>
        <taxon>Dallia</taxon>
    </lineage>
</organism>
<dbReference type="Proteomes" id="UP001157502">
    <property type="component" value="Chromosome 26"/>
</dbReference>
<keyword evidence="2" id="KW-1185">Reference proteome</keyword>
<gene>
    <name evidence="1" type="ORF">DPEC_G00285910</name>
</gene>
<name>A0ACC2FJX2_DALPE</name>
<sequence length="361" mass="39697">MANFEDAEDEPKHAKMSTEVTALTKPMPSEHSGAGGGHVDALPTLIPSFAEACALVSSRYSCLVMDTHKRHITLSPMYLKKKRTGIQEELNTELLRYSDSLKGVPLAYDDVSVLGQHGDIYDDSGYIHLNIQASFVVFQPKKGQKLLGVVNKLSINHVGCLVHGCFNASILKPAHVTVDTWREAGPRIGAGLEFEVCQLDADTAGVILIRGRLTRIRVQELFAAVECSDPNDPAETLAEQEPDVELSQDVPDASTKVKKKKRKDKHRVEMAAISPPDDQGDILNETAVDRSANGRKEKKKKEKRQKEDIALECTSSGVVQGSDSSGYLSDKPNKKRKHVDDITSCLHKAPETPKIKKKKKL</sequence>
<comment type="caution">
    <text evidence="1">The sequence shown here is derived from an EMBL/GenBank/DDBJ whole genome shotgun (WGS) entry which is preliminary data.</text>
</comment>
<dbReference type="EMBL" id="CM055753">
    <property type="protein sequence ID" value="KAJ7991632.1"/>
    <property type="molecule type" value="Genomic_DNA"/>
</dbReference>
<reference evidence="1" key="1">
    <citation type="submission" date="2021-05" db="EMBL/GenBank/DDBJ databases">
        <authorList>
            <person name="Pan Q."/>
            <person name="Jouanno E."/>
            <person name="Zahm M."/>
            <person name="Klopp C."/>
            <person name="Cabau C."/>
            <person name="Louis A."/>
            <person name="Berthelot C."/>
            <person name="Parey E."/>
            <person name="Roest Crollius H."/>
            <person name="Montfort J."/>
            <person name="Robinson-Rechavi M."/>
            <person name="Bouchez O."/>
            <person name="Lampietro C."/>
            <person name="Lopez Roques C."/>
            <person name="Donnadieu C."/>
            <person name="Postlethwait J."/>
            <person name="Bobe J."/>
            <person name="Dillon D."/>
            <person name="Chandos A."/>
            <person name="von Hippel F."/>
            <person name="Guiguen Y."/>
        </authorList>
    </citation>
    <scope>NUCLEOTIDE SEQUENCE</scope>
    <source>
        <strain evidence="1">YG-Jan2019</strain>
    </source>
</reference>
<evidence type="ECO:0000313" key="2">
    <source>
        <dbReference type="Proteomes" id="UP001157502"/>
    </source>
</evidence>
<proteinExistence type="predicted"/>
<protein>
    <submittedName>
        <fullName evidence="1">Uncharacterized protein</fullName>
    </submittedName>
</protein>
<accession>A0ACC2FJX2</accession>